<dbReference type="SUPFAM" id="SSF53098">
    <property type="entry name" value="Ribonuclease H-like"/>
    <property type="match status" value="1"/>
</dbReference>
<evidence type="ECO:0000313" key="5">
    <source>
        <dbReference type="Proteomes" id="UP000053144"/>
    </source>
</evidence>
<dbReference type="InterPro" id="IPR054722">
    <property type="entry name" value="PolX-like_BBD"/>
</dbReference>
<keyword evidence="1" id="KW-0064">Aspartyl protease</keyword>
<dbReference type="InterPro" id="IPR043502">
    <property type="entry name" value="DNA/RNA_pol_sf"/>
</dbReference>
<evidence type="ECO:0000313" key="4">
    <source>
        <dbReference type="EMBL" id="KOM38790.1"/>
    </source>
</evidence>
<dbReference type="PANTHER" id="PTHR11439:SF484">
    <property type="entry name" value="REVERSE TRANSCRIPTASE TY1_COPIA-TYPE DOMAIN-CONTAINING PROTEIN"/>
    <property type="match status" value="1"/>
</dbReference>
<dbReference type="Gene3D" id="3.30.420.10">
    <property type="entry name" value="Ribonuclease H-like superfamily/Ribonuclease H"/>
    <property type="match status" value="1"/>
</dbReference>
<dbReference type="PROSITE" id="PS50994">
    <property type="entry name" value="INTEGRASE"/>
    <property type="match status" value="1"/>
</dbReference>
<dbReference type="InterPro" id="IPR036397">
    <property type="entry name" value="RNaseH_sf"/>
</dbReference>
<dbReference type="InterPro" id="IPR001584">
    <property type="entry name" value="Integrase_cat-core"/>
</dbReference>
<dbReference type="AlphaFoldDB" id="A0A0L9U7K1"/>
<dbReference type="InterPro" id="IPR013103">
    <property type="entry name" value="RVT_2"/>
</dbReference>
<dbReference type="Pfam" id="PF22936">
    <property type="entry name" value="Pol_BBD"/>
    <property type="match status" value="1"/>
</dbReference>
<dbReference type="GO" id="GO:0003676">
    <property type="term" value="F:nucleic acid binding"/>
    <property type="evidence" value="ECO:0007669"/>
    <property type="project" value="InterPro"/>
</dbReference>
<organism evidence="4 5">
    <name type="scientific">Phaseolus angularis</name>
    <name type="common">Azuki bean</name>
    <name type="synonym">Vigna angularis</name>
    <dbReference type="NCBI Taxonomy" id="3914"/>
    <lineage>
        <taxon>Eukaryota</taxon>
        <taxon>Viridiplantae</taxon>
        <taxon>Streptophyta</taxon>
        <taxon>Embryophyta</taxon>
        <taxon>Tracheophyta</taxon>
        <taxon>Spermatophyta</taxon>
        <taxon>Magnoliopsida</taxon>
        <taxon>eudicotyledons</taxon>
        <taxon>Gunneridae</taxon>
        <taxon>Pentapetalae</taxon>
        <taxon>rosids</taxon>
        <taxon>fabids</taxon>
        <taxon>Fabales</taxon>
        <taxon>Fabaceae</taxon>
        <taxon>Papilionoideae</taxon>
        <taxon>50 kb inversion clade</taxon>
        <taxon>NPAAA clade</taxon>
        <taxon>indigoferoid/millettioid clade</taxon>
        <taxon>Phaseoleae</taxon>
        <taxon>Vigna</taxon>
    </lineage>
</organism>
<dbReference type="GO" id="GO:0004190">
    <property type="term" value="F:aspartic-type endopeptidase activity"/>
    <property type="evidence" value="ECO:0007669"/>
    <property type="project" value="UniProtKB-KW"/>
</dbReference>
<dbReference type="Pfam" id="PF00665">
    <property type="entry name" value="rve"/>
    <property type="match status" value="1"/>
</dbReference>
<dbReference type="InterPro" id="IPR025724">
    <property type="entry name" value="GAG-pre-integrase_dom"/>
</dbReference>
<dbReference type="Gramene" id="KOM38790">
    <property type="protein sequence ID" value="KOM38790"/>
    <property type="gene ID" value="LR48_Vigan03g217200"/>
</dbReference>
<dbReference type="OMA" id="PRETAYG"/>
<dbReference type="GO" id="GO:0015074">
    <property type="term" value="P:DNA integration"/>
    <property type="evidence" value="ECO:0007669"/>
    <property type="project" value="InterPro"/>
</dbReference>
<feature type="region of interest" description="Disordered" evidence="2">
    <location>
        <begin position="512"/>
        <end position="559"/>
    </location>
</feature>
<protein>
    <recommendedName>
        <fullName evidence="3">Integrase catalytic domain-containing protein</fullName>
    </recommendedName>
</protein>
<evidence type="ECO:0000256" key="1">
    <source>
        <dbReference type="ARBA" id="ARBA00022750"/>
    </source>
</evidence>
<keyword evidence="1" id="KW-0645">Protease</keyword>
<dbReference type="Pfam" id="PF25597">
    <property type="entry name" value="SH3_retrovirus"/>
    <property type="match status" value="1"/>
</dbReference>
<dbReference type="CDD" id="cd09272">
    <property type="entry name" value="RNase_HI_RT_Ty1"/>
    <property type="match status" value="1"/>
</dbReference>
<evidence type="ECO:0000256" key="2">
    <source>
        <dbReference type="SAM" id="MobiDB-lite"/>
    </source>
</evidence>
<dbReference type="InterPro" id="IPR012337">
    <property type="entry name" value="RNaseH-like_sf"/>
</dbReference>
<name>A0A0L9U7K1_PHAAN</name>
<dbReference type="Pfam" id="PF07727">
    <property type="entry name" value="RVT_2"/>
    <property type="match status" value="1"/>
</dbReference>
<feature type="compositionally biased region" description="Polar residues" evidence="2">
    <location>
        <begin position="512"/>
        <end position="522"/>
    </location>
</feature>
<dbReference type="PANTHER" id="PTHR11439">
    <property type="entry name" value="GAG-POL-RELATED RETROTRANSPOSON"/>
    <property type="match status" value="1"/>
</dbReference>
<dbReference type="STRING" id="3914.A0A0L9U7K1"/>
<sequence>MTSSTKTNFSLSATSRNGANGGCHGSRSGYVQCSNEEYQEFLRYKFDKSIGHCQFPLVPSVSSARISQSAECQGSWILDSGASNHLSGNTRLFSSITSQKDPQLVTIANGSKLTSQGIDKVSLSPSLNLNSILYIPHCPYNLMSVSQLTRSLNCSITFTATSFVIQEHGTGRRIGEGYESGGLYFLKPTSFVSCISTSSPKILHDRLGHPNLSKLKLMVPSLKHIPVLDCESCQLGKHVRSSYPKKSETRCKSIFSTIHSDIWGPSRVTSFGFNYFVTFIDEFSRCTRVYLMKERSELLAIFMSFVNEIQNQFGKTIKILRSDNAKEYFSAAFSSFLSSKGILHQSTCPHTPQQNGIAERKNRHLIETTRSLMLNTNVPVHHWGDAILTACFQINRMPSSSLENKVPYSVIFPNDALYHIPPRVFGCTCFVHNVSPGLDKLSPKSIKCVFLGYSRIQKGYRCYSPSTRRNYMSSDVTFFEDTPFFLSSKEYPSSVEEMLPIPLCDPLVIPASPSSPQTQNAQDIVEPPSSMPEDPRDSAPSPSDSQTMDPSTSSSSLDSNQAWPIALRKGIQSTRNPYPVYNFLSYHRLSPTYFSFVSSLSNIKVPNNVREALDHPGWRQAMIDEMQALDKSGTWDLVPLPPDKKPVGCRWVYAIKVGPTGAIDRLKARLVAKGYTQVYGLDYCDTFSPVAKISSVRLFLAMAAIRQWPLHQLDIKNAFLHGDLEEEIYMEQPPGFSCVAQGETKLVCKLRRSLYGLKQSPRAWFGKFSHVVQQFGLKRCEADHLVFYGHSTPDKCVYLMVYVDDIVITGNDVARIAQLKDHLFNHFQTKDLGRLKYFLGIEVAQSKEGVIISQRKYALDILEETGLTDCKPIDSRMVSNKKLMKDHGEPFSNPERYRRLVGKLIYLTITRPDLSYPVGVVSQFMQNPRIDHWNAVVRILRYVKGNPDHGLLYENKGSTELEGYCDADWAGCPNDRRSTTGYCVLLGGNLVSWKSKKQSVVARSSAEAEYRSMAIATCELIWIKQLLQELKFCENKPMKLYCDNQAALHIASNPVFHERTKHIEIDCHFIREKLLSKDLITEFVHSNEQFADIFTKSLRGPRIQFICSKLGAYDLYAPA</sequence>
<gene>
    <name evidence="4" type="ORF">LR48_Vigan03g217200</name>
</gene>
<dbReference type="InterPro" id="IPR057670">
    <property type="entry name" value="SH3_retrovirus"/>
</dbReference>
<dbReference type="SUPFAM" id="SSF56672">
    <property type="entry name" value="DNA/RNA polymerases"/>
    <property type="match status" value="1"/>
</dbReference>
<proteinExistence type="predicted"/>
<evidence type="ECO:0000259" key="3">
    <source>
        <dbReference type="PROSITE" id="PS50994"/>
    </source>
</evidence>
<dbReference type="EMBL" id="CM003373">
    <property type="protein sequence ID" value="KOM38790.1"/>
    <property type="molecule type" value="Genomic_DNA"/>
</dbReference>
<accession>A0A0L9U7K1</accession>
<feature type="compositionally biased region" description="Low complexity" evidence="2">
    <location>
        <begin position="538"/>
        <end position="559"/>
    </location>
</feature>
<keyword evidence="1" id="KW-0378">Hydrolase</keyword>
<dbReference type="Pfam" id="PF13976">
    <property type="entry name" value="gag_pre-integrs"/>
    <property type="match status" value="1"/>
</dbReference>
<feature type="domain" description="Integrase catalytic" evidence="3">
    <location>
        <begin position="240"/>
        <end position="415"/>
    </location>
</feature>
<reference evidence="5" key="1">
    <citation type="journal article" date="2015" name="Proc. Natl. Acad. Sci. U.S.A.">
        <title>Genome sequencing of adzuki bean (Vigna angularis) provides insight into high starch and low fat accumulation and domestication.</title>
        <authorList>
            <person name="Yang K."/>
            <person name="Tian Z."/>
            <person name="Chen C."/>
            <person name="Luo L."/>
            <person name="Zhao B."/>
            <person name="Wang Z."/>
            <person name="Yu L."/>
            <person name="Li Y."/>
            <person name="Sun Y."/>
            <person name="Li W."/>
            <person name="Chen Y."/>
            <person name="Li Y."/>
            <person name="Zhang Y."/>
            <person name="Ai D."/>
            <person name="Zhao J."/>
            <person name="Shang C."/>
            <person name="Ma Y."/>
            <person name="Wu B."/>
            <person name="Wang M."/>
            <person name="Gao L."/>
            <person name="Sun D."/>
            <person name="Zhang P."/>
            <person name="Guo F."/>
            <person name="Wang W."/>
            <person name="Li Y."/>
            <person name="Wang J."/>
            <person name="Varshney R.K."/>
            <person name="Wang J."/>
            <person name="Ling H.Q."/>
            <person name="Wan P."/>
        </authorList>
    </citation>
    <scope>NUCLEOTIDE SEQUENCE</scope>
    <source>
        <strain evidence="5">cv. Jingnong 6</strain>
    </source>
</reference>
<dbReference type="Proteomes" id="UP000053144">
    <property type="component" value="Chromosome 3"/>
</dbReference>